<keyword evidence="4" id="KW-0460">Magnesium</keyword>
<dbReference type="Pfam" id="PF00293">
    <property type="entry name" value="NUDIX"/>
    <property type="match status" value="1"/>
</dbReference>
<sequence length="138" mass="15122">MSLSAVKRLDVVAAIIERGGKILLAQRGAGQDQAGLWEFPGGKVEPGESQPDALYRELQEELAIDCRVADYVASSRIHLHQREIHLHAWRVQVIDGEPVPQEHAALHWVTPQHAAEYALAPADVPLLDAYLALLAAPE</sequence>
<evidence type="ECO:0000313" key="7">
    <source>
        <dbReference type="Proteomes" id="UP000254848"/>
    </source>
</evidence>
<keyword evidence="7" id="KW-1185">Reference proteome</keyword>
<dbReference type="GO" id="GO:0008413">
    <property type="term" value="F:8-oxo-7,8-dihydroguanosine triphosphate pyrophosphatase activity"/>
    <property type="evidence" value="ECO:0007669"/>
    <property type="project" value="TreeGrafter"/>
</dbReference>
<reference evidence="6 7" key="1">
    <citation type="submission" date="2018-07" db="EMBL/GenBank/DDBJ databases">
        <title>Genomic Encyclopedia of Type Strains, Phase IV (KMG-IV): sequencing the most valuable type-strain genomes for metagenomic binning, comparative biology and taxonomic classification.</title>
        <authorList>
            <person name="Goeker M."/>
        </authorList>
    </citation>
    <scope>NUCLEOTIDE SEQUENCE [LARGE SCALE GENOMIC DNA]</scope>
    <source>
        <strain evidence="6 7">DSM 103736</strain>
    </source>
</reference>
<comment type="caution">
    <text evidence="6">The sequence shown here is derived from an EMBL/GenBank/DDBJ whole genome shotgun (WGS) entry which is preliminary data.</text>
</comment>
<dbReference type="PANTHER" id="PTHR47707">
    <property type="entry name" value="8-OXO-DGTP DIPHOSPHATASE"/>
    <property type="match status" value="1"/>
</dbReference>
<evidence type="ECO:0000256" key="4">
    <source>
        <dbReference type="ARBA" id="ARBA00022842"/>
    </source>
</evidence>
<proteinExistence type="inferred from homology"/>
<organism evidence="6 7">
    <name type="scientific">Enterobacillus tribolii</name>
    <dbReference type="NCBI Taxonomy" id="1487935"/>
    <lineage>
        <taxon>Bacteria</taxon>
        <taxon>Pseudomonadati</taxon>
        <taxon>Pseudomonadota</taxon>
        <taxon>Gammaproteobacteria</taxon>
        <taxon>Enterobacterales</taxon>
        <taxon>Hafniaceae</taxon>
        <taxon>Enterobacillus</taxon>
    </lineage>
</organism>
<evidence type="ECO:0000259" key="5">
    <source>
        <dbReference type="PROSITE" id="PS51462"/>
    </source>
</evidence>
<dbReference type="GO" id="GO:0006281">
    <property type="term" value="P:DNA repair"/>
    <property type="evidence" value="ECO:0007669"/>
    <property type="project" value="InterPro"/>
</dbReference>
<gene>
    <name evidence="6" type="ORF">C8D90_101748</name>
</gene>
<dbReference type="NCBIfam" id="NF007834">
    <property type="entry name" value="PRK10546.1"/>
    <property type="match status" value="1"/>
</dbReference>
<comment type="cofactor">
    <cofactor evidence="1">
        <name>Mg(2+)</name>
        <dbReference type="ChEBI" id="CHEBI:18420"/>
    </cofactor>
</comment>
<dbReference type="AlphaFoldDB" id="A0A370R4F2"/>
<dbReference type="CDD" id="cd03425">
    <property type="entry name" value="NUDIX_MutT_NudA_like"/>
    <property type="match status" value="1"/>
</dbReference>
<dbReference type="EMBL" id="QRAP01000001">
    <property type="protein sequence ID" value="RDK97300.1"/>
    <property type="molecule type" value="Genomic_DNA"/>
</dbReference>
<dbReference type="Proteomes" id="UP000254848">
    <property type="component" value="Unassembled WGS sequence"/>
</dbReference>
<evidence type="ECO:0000256" key="2">
    <source>
        <dbReference type="ARBA" id="ARBA00005582"/>
    </source>
</evidence>
<dbReference type="InterPro" id="IPR047127">
    <property type="entry name" value="MutT-like"/>
</dbReference>
<dbReference type="GO" id="GO:0044715">
    <property type="term" value="F:8-oxo-dGDP phosphatase activity"/>
    <property type="evidence" value="ECO:0007669"/>
    <property type="project" value="TreeGrafter"/>
</dbReference>
<dbReference type="OrthoDB" id="9810648at2"/>
<feature type="domain" description="Nudix hydrolase" evidence="5">
    <location>
        <begin position="6"/>
        <end position="132"/>
    </location>
</feature>
<dbReference type="SUPFAM" id="SSF55811">
    <property type="entry name" value="Nudix"/>
    <property type="match status" value="1"/>
</dbReference>
<dbReference type="InterPro" id="IPR020476">
    <property type="entry name" value="Nudix_hydrolase"/>
</dbReference>
<dbReference type="InterPro" id="IPR015797">
    <property type="entry name" value="NUDIX_hydrolase-like_dom_sf"/>
</dbReference>
<evidence type="ECO:0000313" key="6">
    <source>
        <dbReference type="EMBL" id="RDK97300.1"/>
    </source>
</evidence>
<evidence type="ECO:0000256" key="1">
    <source>
        <dbReference type="ARBA" id="ARBA00001946"/>
    </source>
</evidence>
<dbReference type="RefSeq" id="WP_115457033.1">
    <property type="nucleotide sequence ID" value="NZ_QRAP01000001.1"/>
</dbReference>
<comment type="similarity">
    <text evidence="2">Belongs to the Nudix hydrolase family.</text>
</comment>
<evidence type="ECO:0000256" key="3">
    <source>
        <dbReference type="ARBA" id="ARBA00022801"/>
    </source>
</evidence>
<dbReference type="GO" id="GO:0035539">
    <property type="term" value="F:8-oxo-7,8-dihydrodeoxyguanosine triphosphate pyrophosphatase activity"/>
    <property type="evidence" value="ECO:0007669"/>
    <property type="project" value="TreeGrafter"/>
</dbReference>
<protein>
    <submittedName>
        <fullName evidence="6">(D)CTP diphosphatase</fullName>
    </submittedName>
</protein>
<dbReference type="PRINTS" id="PR00502">
    <property type="entry name" value="NUDIXFAMILY"/>
</dbReference>
<dbReference type="Gene3D" id="3.90.79.10">
    <property type="entry name" value="Nucleoside Triphosphate Pyrophosphohydrolase"/>
    <property type="match status" value="1"/>
</dbReference>
<accession>A0A370R4F2</accession>
<name>A0A370R4F2_9GAMM</name>
<dbReference type="PANTHER" id="PTHR47707:SF2">
    <property type="entry name" value="CTP PYROPHOSPHOHYDROLASE"/>
    <property type="match status" value="1"/>
</dbReference>
<dbReference type="PROSITE" id="PS51462">
    <property type="entry name" value="NUDIX"/>
    <property type="match status" value="1"/>
</dbReference>
<dbReference type="InterPro" id="IPR000086">
    <property type="entry name" value="NUDIX_hydrolase_dom"/>
</dbReference>
<keyword evidence="3" id="KW-0378">Hydrolase</keyword>
<dbReference type="GO" id="GO:0044716">
    <property type="term" value="F:8-oxo-GDP phosphatase activity"/>
    <property type="evidence" value="ECO:0007669"/>
    <property type="project" value="TreeGrafter"/>
</dbReference>